<name>A0ACB7YSJ1_9ERIC</name>
<dbReference type="Proteomes" id="UP000828048">
    <property type="component" value="Chromosome 3"/>
</dbReference>
<reference evidence="1 2" key="1">
    <citation type="journal article" date="2021" name="Hortic Res">
        <title>High-quality reference genome and annotation aids understanding of berry development for evergreen blueberry (Vaccinium darrowii).</title>
        <authorList>
            <person name="Yu J."/>
            <person name="Hulse-Kemp A.M."/>
            <person name="Babiker E."/>
            <person name="Staton M."/>
        </authorList>
    </citation>
    <scope>NUCLEOTIDE SEQUENCE [LARGE SCALE GENOMIC DNA]</scope>
    <source>
        <strain evidence="2">cv. NJ 8807/NJ 8810</strain>
        <tissue evidence="1">Young leaf</tissue>
    </source>
</reference>
<proteinExistence type="predicted"/>
<evidence type="ECO:0000313" key="2">
    <source>
        <dbReference type="Proteomes" id="UP000828048"/>
    </source>
</evidence>
<gene>
    <name evidence="1" type="ORF">Vadar_002571</name>
</gene>
<evidence type="ECO:0000313" key="1">
    <source>
        <dbReference type="EMBL" id="KAH7856535.1"/>
    </source>
</evidence>
<sequence>MGSSSGRQELFTLFVDNIPDHSSQPWLRKLFNNYGVVKDVFIPVKRSKATGCKFGFIRYDCHVSAGVAIQEVHGLKVGDKKLFVKFASFRKSEERKNNRKTWKPIGVPESSKQGNDRRQENFGFRVVEGKSYAQAVIGEETHGRVEEEGTFRKIASSSPSTVFEMEAEKMDEDLDRKHDDIEEDSEDLEAGNEREKEDQHSHVPKVALETDEGTNETREELAQPKANTFWGKKGGLLSPWVDRKQYFQHDRNQVVKASQSKLKGEVFTDAVGSPFYVAPEVLPKHYGPEADV</sequence>
<accession>A0ACB7YSJ1</accession>
<dbReference type="EMBL" id="CM037153">
    <property type="protein sequence ID" value="KAH7856535.1"/>
    <property type="molecule type" value="Genomic_DNA"/>
</dbReference>
<comment type="caution">
    <text evidence="1">The sequence shown here is derived from an EMBL/GenBank/DDBJ whole genome shotgun (WGS) entry which is preliminary data.</text>
</comment>
<organism evidence="1 2">
    <name type="scientific">Vaccinium darrowii</name>
    <dbReference type="NCBI Taxonomy" id="229202"/>
    <lineage>
        <taxon>Eukaryota</taxon>
        <taxon>Viridiplantae</taxon>
        <taxon>Streptophyta</taxon>
        <taxon>Embryophyta</taxon>
        <taxon>Tracheophyta</taxon>
        <taxon>Spermatophyta</taxon>
        <taxon>Magnoliopsida</taxon>
        <taxon>eudicotyledons</taxon>
        <taxon>Gunneridae</taxon>
        <taxon>Pentapetalae</taxon>
        <taxon>asterids</taxon>
        <taxon>Ericales</taxon>
        <taxon>Ericaceae</taxon>
        <taxon>Vaccinioideae</taxon>
        <taxon>Vaccinieae</taxon>
        <taxon>Vaccinium</taxon>
    </lineage>
</organism>
<keyword evidence="2" id="KW-1185">Reference proteome</keyword>
<protein>
    <submittedName>
        <fullName evidence="1">Uncharacterized protein</fullName>
    </submittedName>
</protein>